<evidence type="ECO:0000256" key="5">
    <source>
        <dbReference type="ARBA" id="ARBA00048200"/>
    </source>
</evidence>
<dbReference type="InterPro" id="IPR005913">
    <property type="entry name" value="dTDP_dehydrorham_reduct"/>
</dbReference>
<evidence type="ECO:0000256" key="2">
    <source>
        <dbReference type="ARBA" id="ARBA00010944"/>
    </source>
</evidence>
<evidence type="ECO:0000313" key="9">
    <source>
        <dbReference type="Proteomes" id="UP000537862"/>
    </source>
</evidence>
<dbReference type="UniPathway" id="UPA00124"/>
<keyword evidence="9" id="KW-1185">Reference proteome</keyword>
<accession>A0A849P442</accession>
<dbReference type="GO" id="GO:0008831">
    <property type="term" value="F:dTDP-4-dehydrorhamnose reductase activity"/>
    <property type="evidence" value="ECO:0007669"/>
    <property type="project" value="UniProtKB-EC"/>
</dbReference>
<comment type="similarity">
    <text evidence="2 6">Belongs to the dTDP-4-dehydrorhamnose reductase family.</text>
</comment>
<comment type="cofactor">
    <cofactor evidence="6">
        <name>Mg(2+)</name>
        <dbReference type="ChEBI" id="CHEBI:18420"/>
    </cofactor>
    <text evidence="6">Binds 1 Mg(2+) ion per monomer.</text>
</comment>
<dbReference type="EC" id="1.1.1.133" evidence="3 6"/>
<comment type="caution">
    <text evidence="8">The sequence shown here is derived from an EMBL/GenBank/DDBJ whole genome shotgun (WGS) entry which is preliminary data.</text>
</comment>
<dbReference type="GO" id="GO:0019305">
    <property type="term" value="P:dTDP-rhamnose biosynthetic process"/>
    <property type="evidence" value="ECO:0007669"/>
    <property type="project" value="UniProtKB-UniPathway"/>
</dbReference>
<evidence type="ECO:0000313" key="8">
    <source>
        <dbReference type="EMBL" id="NOL50803.1"/>
    </source>
</evidence>
<dbReference type="GO" id="GO:0005829">
    <property type="term" value="C:cytosol"/>
    <property type="evidence" value="ECO:0007669"/>
    <property type="project" value="TreeGrafter"/>
</dbReference>
<comment type="catalytic activity">
    <reaction evidence="5 6">
        <text>dTDP-beta-L-rhamnose + NADP(+) = dTDP-4-dehydro-beta-L-rhamnose + NADPH + H(+)</text>
        <dbReference type="Rhea" id="RHEA:21796"/>
        <dbReference type="ChEBI" id="CHEBI:15378"/>
        <dbReference type="ChEBI" id="CHEBI:57510"/>
        <dbReference type="ChEBI" id="CHEBI:57783"/>
        <dbReference type="ChEBI" id="CHEBI:58349"/>
        <dbReference type="ChEBI" id="CHEBI:62830"/>
        <dbReference type="EC" id="1.1.1.133"/>
    </reaction>
</comment>
<dbReference type="PANTHER" id="PTHR10491:SF4">
    <property type="entry name" value="METHIONINE ADENOSYLTRANSFERASE 2 SUBUNIT BETA"/>
    <property type="match status" value="1"/>
</dbReference>
<reference evidence="8 9" key="1">
    <citation type="submission" date="2020-05" db="EMBL/GenBank/DDBJ databases">
        <authorList>
            <person name="Niu N."/>
        </authorList>
    </citation>
    <scope>NUCLEOTIDE SEQUENCE [LARGE SCALE GENOMIC DNA]</scope>
    <source>
        <strain evidence="8 9">3340-03</strain>
    </source>
</reference>
<dbReference type="Proteomes" id="UP000537862">
    <property type="component" value="Unassembled WGS sequence"/>
</dbReference>
<proteinExistence type="inferred from homology"/>
<evidence type="ECO:0000256" key="4">
    <source>
        <dbReference type="ARBA" id="ARBA00017099"/>
    </source>
</evidence>
<dbReference type="NCBIfam" id="TIGR01214">
    <property type="entry name" value="rmlD"/>
    <property type="match status" value="1"/>
</dbReference>
<evidence type="ECO:0000256" key="1">
    <source>
        <dbReference type="ARBA" id="ARBA00004781"/>
    </source>
</evidence>
<comment type="function">
    <text evidence="6">Catalyzes the reduction of dTDP-6-deoxy-L-lyxo-4-hexulose to yield dTDP-L-rhamnose.</text>
</comment>
<keyword evidence="6 8" id="KW-0560">Oxidoreductase</keyword>
<protein>
    <recommendedName>
        <fullName evidence="4 6">dTDP-4-dehydrorhamnose reductase</fullName>
        <ecNumber evidence="3 6">1.1.1.133</ecNumber>
    </recommendedName>
</protein>
<dbReference type="InterPro" id="IPR029903">
    <property type="entry name" value="RmlD-like-bd"/>
</dbReference>
<dbReference type="Gene3D" id="3.90.25.10">
    <property type="entry name" value="UDP-galactose 4-epimerase, domain 1"/>
    <property type="match status" value="1"/>
</dbReference>
<keyword evidence="6" id="KW-0521">NADP</keyword>
<dbReference type="CDD" id="cd05254">
    <property type="entry name" value="dTDP_HR_like_SDR_e"/>
    <property type="match status" value="1"/>
</dbReference>
<dbReference type="Gene3D" id="3.40.50.720">
    <property type="entry name" value="NAD(P)-binding Rossmann-like Domain"/>
    <property type="match status" value="1"/>
</dbReference>
<dbReference type="Pfam" id="PF04321">
    <property type="entry name" value="RmlD_sub_bind"/>
    <property type="match status" value="1"/>
</dbReference>
<organism evidence="8 9">
    <name type="scientific">Pelistega suis</name>
    <dbReference type="NCBI Taxonomy" id="1631957"/>
    <lineage>
        <taxon>Bacteria</taxon>
        <taxon>Pseudomonadati</taxon>
        <taxon>Pseudomonadota</taxon>
        <taxon>Betaproteobacteria</taxon>
        <taxon>Burkholderiales</taxon>
        <taxon>Alcaligenaceae</taxon>
        <taxon>Pelistega</taxon>
    </lineage>
</organism>
<dbReference type="SUPFAM" id="SSF51735">
    <property type="entry name" value="NAD(P)-binding Rossmann-fold domains"/>
    <property type="match status" value="1"/>
</dbReference>
<name>A0A849P442_9BURK</name>
<dbReference type="InterPro" id="IPR036291">
    <property type="entry name" value="NAD(P)-bd_dom_sf"/>
</dbReference>
<evidence type="ECO:0000256" key="3">
    <source>
        <dbReference type="ARBA" id="ARBA00012929"/>
    </source>
</evidence>
<dbReference type="EMBL" id="JABGBN010000001">
    <property type="protein sequence ID" value="NOL50803.1"/>
    <property type="molecule type" value="Genomic_DNA"/>
</dbReference>
<dbReference type="RefSeq" id="WP_171679490.1">
    <property type="nucleotide sequence ID" value="NZ_JABGBN010000001.1"/>
</dbReference>
<sequence>MTKRVLLTGANGQIGTWLYQRLREDTQYELFAFNRTELDITDESLVKQLMATVKPDVVINAAAYTAVDKAESEVDKAMQVNVEGVKYLAQAAKQHDALLVHLSTDYVFRGDSDVPYVEQDKPSPLTHYGRSKWLGEEAVIAESPAYIILRTAWVFGEYGHNFVKTMLRLGAERTHLNIVNDQLGGPTYAGDIVNAILVILQRYFTDGSRIKSGIYHFTGIPYMSWYDFAKAIFIEAVAQGVLQQAPTVSAISSAAYPTPAQRPANSRLALDKIAKDFGIAPSDWQAALQQVISDYKKKIQE</sequence>
<gene>
    <name evidence="8" type="primary">rfbD</name>
    <name evidence="8" type="ORF">HKX39_01240</name>
</gene>
<dbReference type="PANTHER" id="PTHR10491">
    <property type="entry name" value="DTDP-4-DEHYDRORHAMNOSE REDUCTASE"/>
    <property type="match status" value="1"/>
</dbReference>
<dbReference type="AlphaFoldDB" id="A0A849P442"/>
<comment type="pathway">
    <text evidence="1 6">Carbohydrate biosynthesis; dTDP-L-rhamnose biosynthesis.</text>
</comment>
<evidence type="ECO:0000259" key="7">
    <source>
        <dbReference type="Pfam" id="PF04321"/>
    </source>
</evidence>
<evidence type="ECO:0000256" key="6">
    <source>
        <dbReference type="RuleBase" id="RU364082"/>
    </source>
</evidence>
<feature type="domain" description="RmlD-like substrate binding" evidence="7">
    <location>
        <begin position="4"/>
        <end position="295"/>
    </location>
</feature>